<keyword evidence="2" id="KW-1185">Reference proteome</keyword>
<dbReference type="EMBL" id="JAPEUY010000012">
    <property type="protein sequence ID" value="KAJ4367450.1"/>
    <property type="molecule type" value="Genomic_DNA"/>
</dbReference>
<dbReference type="AlphaFoldDB" id="A0A9W8Y5J6"/>
<evidence type="ECO:0000313" key="2">
    <source>
        <dbReference type="Proteomes" id="UP001140560"/>
    </source>
</evidence>
<name>A0A9W8Y5J6_9PLEO</name>
<gene>
    <name evidence="1" type="ORF">N0V83_007033</name>
</gene>
<evidence type="ECO:0000313" key="1">
    <source>
        <dbReference type="EMBL" id="KAJ4367450.1"/>
    </source>
</evidence>
<reference evidence="1" key="1">
    <citation type="submission" date="2022-10" db="EMBL/GenBank/DDBJ databases">
        <title>Tapping the CABI collections for fungal endophytes: first genome assemblies for Collariella, Neodidymelliopsis, Ascochyta clinopodiicola, Didymella pomorum, Didymosphaeria variabile, Neocosmospora piperis and Neocucurbitaria cava.</title>
        <authorList>
            <person name="Hill R."/>
        </authorList>
    </citation>
    <scope>NUCLEOTIDE SEQUENCE</scope>
    <source>
        <strain evidence="1">IMI 356814</strain>
    </source>
</reference>
<protein>
    <submittedName>
        <fullName evidence="1">Uncharacterized protein</fullName>
    </submittedName>
</protein>
<comment type="caution">
    <text evidence="1">The sequence shown here is derived from an EMBL/GenBank/DDBJ whole genome shotgun (WGS) entry which is preliminary data.</text>
</comment>
<dbReference type="OrthoDB" id="3801207at2759"/>
<sequence length="433" mass="48320">MSFNWSKFSAFNGTLDRRFLDQDPGGLRADIAKFRDWLHDVCAEPTKHGIPPKYKDDVQDIFNALLDTSSRPADQPPKVVPIFMTTNLDGSVALNPLVVHFGPRNTELQIVDGASALGYIFSIVNPPSDVSLTWSEYFMPLLVLFSKCLYLLFGIDHDIRKRTVSGVPVMANVMYLHDDSDLGKELAPFFFGTTLPAVPLISGTDQLFKTARGMLSTWRRDQLLIPALQGCERSRTGSPQSIPLLDPNLMPNLVKRLDGLIRGAPQPESHEVSQLPLFTNLDGISIKFTQTVLKRAAPGSEKVLFDRLLFDSYTKGALKKLLETVIQLTYGQPNNRPDPTVTDAFKQLLRFYVAPHVFPPATSEVPQPTTKIALEVEEKLAVDNDITTLWSECGKRALMKLEGLRNEQEQHENPPSRTVYGRCAETYPVVAIP</sequence>
<proteinExistence type="predicted"/>
<dbReference type="Proteomes" id="UP001140560">
    <property type="component" value="Unassembled WGS sequence"/>
</dbReference>
<accession>A0A9W8Y5J6</accession>
<organism evidence="1 2">
    <name type="scientific">Neocucurbitaria cava</name>
    <dbReference type="NCBI Taxonomy" id="798079"/>
    <lineage>
        <taxon>Eukaryota</taxon>
        <taxon>Fungi</taxon>
        <taxon>Dikarya</taxon>
        <taxon>Ascomycota</taxon>
        <taxon>Pezizomycotina</taxon>
        <taxon>Dothideomycetes</taxon>
        <taxon>Pleosporomycetidae</taxon>
        <taxon>Pleosporales</taxon>
        <taxon>Pleosporineae</taxon>
        <taxon>Cucurbitariaceae</taxon>
        <taxon>Neocucurbitaria</taxon>
    </lineage>
</organism>